<dbReference type="EMBL" id="KZ820378">
    <property type="protein sequence ID" value="PWN47639.1"/>
    <property type="molecule type" value="Genomic_DNA"/>
</dbReference>
<evidence type="ECO:0000313" key="1">
    <source>
        <dbReference type="EMBL" id="PWN47639.1"/>
    </source>
</evidence>
<accession>A0ACD0NPB9</accession>
<sequence>MAPFFLSLIALVFRPSFLLLSFSLFLISLPACLLPSSIFTSILMFLFFSLLHPFRLPFASCSPGDPQIGG</sequence>
<name>A0ACD0NPB9_9BASI</name>
<protein>
    <submittedName>
        <fullName evidence="1">Uncharacterized protein</fullName>
    </submittedName>
</protein>
<proteinExistence type="predicted"/>
<evidence type="ECO:0000313" key="2">
    <source>
        <dbReference type="Proteomes" id="UP000245626"/>
    </source>
</evidence>
<reference evidence="1 2" key="1">
    <citation type="journal article" date="2018" name="Mol. Biol. Evol.">
        <title>Broad Genomic Sampling Reveals a Smut Pathogenic Ancestry of the Fungal Clade Ustilaginomycotina.</title>
        <authorList>
            <person name="Kijpornyongpan T."/>
            <person name="Mondo S.J."/>
            <person name="Barry K."/>
            <person name="Sandor L."/>
            <person name="Lee J."/>
            <person name="Lipzen A."/>
            <person name="Pangilinan J."/>
            <person name="LaButti K."/>
            <person name="Hainaut M."/>
            <person name="Henrissat B."/>
            <person name="Grigoriev I.V."/>
            <person name="Spatafora J.W."/>
            <person name="Aime M.C."/>
        </authorList>
    </citation>
    <scope>NUCLEOTIDE SEQUENCE [LARGE SCALE GENOMIC DNA]</scope>
    <source>
        <strain evidence="1 2">SA 807</strain>
    </source>
</reference>
<dbReference type="Proteomes" id="UP000245626">
    <property type="component" value="Unassembled WGS sequence"/>
</dbReference>
<organism evidence="1 2">
    <name type="scientific">Violaceomyces palustris</name>
    <dbReference type="NCBI Taxonomy" id="1673888"/>
    <lineage>
        <taxon>Eukaryota</taxon>
        <taxon>Fungi</taxon>
        <taxon>Dikarya</taxon>
        <taxon>Basidiomycota</taxon>
        <taxon>Ustilaginomycotina</taxon>
        <taxon>Ustilaginomycetes</taxon>
        <taxon>Violaceomycetales</taxon>
        <taxon>Violaceomycetaceae</taxon>
        <taxon>Violaceomyces</taxon>
    </lineage>
</organism>
<gene>
    <name evidence="1" type="ORF">IE53DRAFT_238320</name>
</gene>
<keyword evidence="2" id="KW-1185">Reference proteome</keyword>